<feature type="binding site" evidence="6">
    <location>
        <position position="71"/>
    </location>
    <ligand>
        <name>S-adenosyl-L-methionine</name>
        <dbReference type="ChEBI" id="CHEBI:59789"/>
    </ligand>
</feature>
<name>A0A8J7SWL7_9RHOB</name>
<evidence type="ECO:0000256" key="5">
    <source>
        <dbReference type="ARBA" id="ARBA00022691"/>
    </source>
</evidence>
<feature type="binding site" evidence="6">
    <location>
        <position position="76"/>
    </location>
    <ligand>
        <name>S-adenosyl-L-methionine</name>
        <dbReference type="ChEBI" id="CHEBI:59789"/>
    </ligand>
</feature>
<comment type="caution">
    <text evidence="6">Lacks conserved residue(s) required for the propagation of feature annotation.</text>
</comment>
<comment type="function">
    <text evidence="6">Specifically methylates the N7 position of guanine in position 527 of 16S rRNA.</text>
</comment>
<organism evidence="7 8">
    <name type="scientific">Fuscibacter oryzae</name>
    <dbReference type="NCBI Taxonomy" id="2803939"/>
    <lineage>
        <taxon>Bacteria</taxon>
        <taxon>Pseudomonadati</taxon>
        <taxon>Pseudomonadota</taxon>
        <taxon>Alphaproteobacteria</taxon>
        <taxon>Rhodobacterales</taxon>
        <taxon>Paracoccaceae</taxon>
        <taxon>Fuscibacter</taxon>
    </lineage>
</organism>
<sequence length="206" mass="22659">MSDLNAAAGAILSPEAEQDLRRFAQMMLKWNQHINLISKASEGEIWNRHILDSVQIWPISPDTAKLWVDIGSGGGLPGLVVAILAKYLRSDMRVVLIESDRRKAAFLVQASNALSLNCEVRAARIEDVADLQADVVSARALAPLSTLLMLGKRVSADDAVLIFPKGERAEEEILTARRDWQFTLKQTSSVTNPAASLLRITEVHHV</sequence>
<dbReference type="PANTHER" id="PTHR31760">
    <property type="entry name" value="S-ADENOSYL-L-METHIONINE-DEPENDENT METHYLTRANSFERASES SUPERFAMILY PROTEIN"/>
    <property type="match status" value="1"/>
</dbReference>
<protein>
    <recommendedName>
        <fullName evidence="6">Ribosomal RNA small subunit methyltransferase G</fullName>
        <ecNumber evidence="6">2.1.1.170</ecNumber>
    </recommendedName>
    <alternativeName>
        <fullName evidence="6">16S rRNA 7-methylguanosine methyltransferase</fullName>
        <shortName evidence="6">16S rRNA m7G methyltransferase</shortName>
    </alternativeName>
</protein>
<evidence type="ECO:0000256" key="2">
    <source>
        <dbReference type="ARBA" id="ARBA00022552"/>
    </source>
</evidence>
<evidence type="ECO:0000256" key="6">
    <source>
        <dbReference type="HAMAP-Rule" id="MF_00074"/>
    </source>
</evidence>
<comment type="subcellular location">
    <subcellularLocation>
        <location evidence="6">Cytoplasm</location>
    </subcellularLocation>
</comment>
<dbReference type="PANTHER" id="PTHR31760:SF0">
    <property type="entry name" value="S-ADENOSYL-L-METHIONINE-DEPENDENT METHYLTRANSFERASES SUPERFAMILY PROTEIN"/>
    <property type="match status" value="1"/>
</dbReference>
<dbReference type="GO" id="GO:0070043">
    <property type="term" value="F:rRNA (guanine-N7-)-methyltransferase activity"/>
    <property type="evidence" value="ECO:0007669"/>
    <property type="project" value="UniProtKB-UniRule"/>
</dbReference>
<feature type="binding site" evidence="6">
    <location>
        <begin position="125"/>
        <end position="126"/>
    </location>
    <ligand>
        <name>S-adenosyl-L-methionine</name>
        <dbReference type="ChEBI" id="CHEBI:59789"/>
    </ligand>
</feature>
<dbReference type="RefSeq" id="WP_202661603.1">
    <property type="nucleotide sequence ID" value="NZ_JAESVP010000006.1"/>
</dbReference>
<dbReference type="InterPro" id="IPR029063">
    <property type="entry name" value="SAM-dependent_MTases_sf"/>
</dbReference>
<keyword evidence="3 6" id="KW-0489">Methyltransferase</keyword>
<dbReference type="SUPFAM" id="SSF53335">
    <property type="entry name" value="S-adenosyl-L-methionine-dependent methyltransferases"/>
    <property type="match status" value="1"/>
</dbReference>
<keyword evidence="1 6" id="KW-0963">Cytoplasm</keyword>
<comment type="similarity">
    <text evidence="6">Belongs to the methyltransferase superfamily. RNA methyltransferase RsmG family.</text>
</comment>
<dbReference type="AlphaFoldDB" id="A0A8J7SWL7"/>
<dbReference type="NCBIfam" id="TIGR00138">
    <property type="entry name" value="rsmG_gidB"/>
    <property type="match status" value="1"/>
</dbReference>
<dbReference type="EC" id="2.1.1.170" evidence="6"/>
<evidence type="ECO:0000256" key="3">
    <source>
        <dbReference type="ARBA" id="ARBA00022603"/>
    </source>
</evidence>
<proteinExistence type="inferred from homology"/>
<keyword evidence="4 6" id="KW-0808">Transferase</keyword>
<evidence type="ECO:0000313" key="7">
    <source>
        <dbReference type="EMBL" id="MBL4929064.1"/>
    </source>
</evidence>
<evidence type="ECO:0000256" key="1">
    <source>
        <dbReference type="ARBA" id="ARBA00022490"/>
    </source>
</evidence>
<feature type="binding site" evidence="6">
    <location>
        <position position="139"/>
    </location>
    <ligand>
        <name>S-adenosyl-L-methionine</name>
        <dbReference type="ChEBI" id="CHEBI:59789"/>
    </ligand>
</feature>
<accession>A0A8J7SWL7</accession>
<comment type="catalytic activity">
    <reaction evidence="6">
        <text>guanosine(527) in 16S rRNA + S-adenosyl-L-methionine = N(7)-methylguanosine(527) in 16S rRNA + S-adenosyl-L-homocysteine</text>
        <dbReference type="Rhea" id="RHEA:42732"/>
        <dbReference type="Rhea" id="RHEA-COMP:10209"/>
        <dbReference type="Rhea" id="RHEA-COMP:10210"/>
        <dbReference type="ChEBI" id="CHEBI:57856"/>
        <dbReference type="ChEBI" id="CHEBI:59789"/>
        <dbReference type="ChEBI" id="CHEBI:74269"/>
        <dbReference type="ChEBI" id="CHEBI:74480"/>
        <dbReference type="EC" id="2.1.1.170"/>
    </reaction>
</comment>
<dbReference type="PIRSF" id="PIRSF003078">
    <property type="entry name" value="GidB"/>
    <property type="match status" value="1"/>
</dbReference>
<keyword evidence="8" id="KW-1185">Reference proteome</keyword>
<dbReference type="EMBL" id="JAESVP010000006">
    <property type="protein sequence ID" value="MBL4929064.1"/>
    <property type="molecule type" value="Genomic_DNA"/>
</dbReference>
<dbReference type="Pfam" id="PF02527">
    <property type="entry name" value="GidB"/>
    <property type="match status" value="1"/>
</dbReference>
<keyword evidence="2 6" id="KW-0698">rRNA processing</keyword>
<dbReference type="Proteomes" id="UP000619033">
    <property type="component" value="Unassembled WGS sequence"/>
</dbReference>
<keyword evidence="5 6" id="KW-0949">S-adenosyl-L-methionine</keyword>
<comment type="caution">
    <text evidence="7">The sequence shown here is derived from an EMBL/GenBank/DDBJ whole genome shotgun (WGS) entry which is preliminary data.</text>
</comment>
<dbReference type="InterPro" id="IPR003682">
    <property type="entry name" value="rRNA_ssu_MeTfrase_G"/>
</dbReference>
<gene>
    <name evidence="6 7" type="primary">rsmG</name>
    <name evidence="7" type="ORF">JI744_13200</name>
</gene>
<dbReference type="GO" id="GO:0005829">
    <property type="term" value="C:cytosol"/>
    <property type="evidence" value="ECO:0007669"/>
    <property type="project" value="TreeGrafter"/>
</dbReference>
<dbReference type="HAMAP" id="MF_00074">
    <property type="entry name" value="16SrRNA_methyltr_G"/>
    <property type="match status" value="1"/>
</dbReference>
<evidence type="ECO:0000313" key="8">
    <source>
        <dbReference type="Proteomes" id="UP000619033"/>
    </source>
</evidence>
<evidence type="ECO:0000256" key="4">
    <source>
        <dbReference type="ARBA" id="ARBA00022679"/>
    </source>
</evidence>
<reference evidence="7" key="1">
    <citation type="submission" date="2021-01" db="EMBL/GenBank/DDBJ databases">
        <title>Genome seq and assembly of Tabrizicola sp. KVB23.</title>
        <authorList>
            <person name="Chhetri G."/>
        </authorList>
    </citation>
    <scope>NUCLEOTIDE SEQUENCE</scope>
    <source>
        <strain evidence="7">KVB23</strain>
    </source>
</reference>
<dbReference type="Gene3D" id="3.40.50.150">
    <property type="entry name" value="Vaccinia Virus protein VP39"/>
    <property type="match status" value="1"/>
</dbReference>